<feature type="compositionally biased region" description="Polar residues" evidence="1">
    <location>
        <begin position="577"/>
        <end position="587"/>
    </location>
</feature>
<feature type="compositionally biased region" description="Polar residues" evidence="1">
    <location>
        <begin position="246"/>
        <end position="272"/>
    </location>
</feature>
<feature type="compositionally biased region" description="Basic and acidic residues" evidence="1">
    <location>
        <begin position="1315"/>
        <end position="1324"/>
    </location>
</feature>
<evidence type="ECO:0000313" key="3">
    <source>
        <dbReference type="Proteomes" id="UP000242814"/>
    </source>
</evidence>
<sequence length="2020" mass="221382">MNRFRTHRKKTKDVPEDKDAQPLPLFTAKPFKRAKKPIIESKSELDLSSVLPSSDDFRTSLLMPNLSARFSMLREQDDPNSKIGKANDDSVLAPKRASRLNVFGQVNNSLFDIAEISSLHGSSARPSFAIGRGSYASGEGGYATDDDFSPGGSVMSRARPGEGNNLFGGRQKVYKIPVSTSTPRSGSASEASGVGGGMGGKQVYENDVTLSAFQKLRAKEKEQLSELELDIQQTKQDTEEDGSLASLPSGNRTSTSNTSVDSARRNSGQGTIASPPPKSKVPPNPISSTTTTGVECNPTKTRRYGQGIEVNTQQSSAFTRLESLSRQRAPANDNSPISRSLSKSSSVLNDKFQHRPPVYASLASGPTSPSPYASKPIMKPGDSARKHEPENPAIANLGFASLPPLSPPLSESEEQTSLEAALHPEDRGKATGMGLFNKPAAQYDEIKFSQRQLQMYGGRDTPTLRRCSPPSQPPPRVPDLETTGRSRQVSNASYRSKVDSLVSQFNGPQDEGERTREISTTPASSNRKPSPPRLIKGTFPSGSDRGGEDGAEPSLNNVLEAVQSFDNDNIHPAVRSGTDSNTQSSRTKGSHCDTPELRYSETRDLNTIDENESLEEPIGETPDSPTLGPSGLGLSGLVRTHLRHDSDTSMNCPPSPGLPLNILEATREVNPFARAARDANHASSVHSNPWEYDDLCKPESPEKKAANEPGLPDLSSMSMRAKQILGQATALRSQGHSSPQQKPDRHGLGDMRIKSPTESSSKSPPWQDGPKHGHQRDGSSDTQKEREELANELAERRRKVREKLKSFVESESGSSSPTLGHRFPDYGSSIHKHGNAFSMLKNKTGRNPMAGRHDVPQTKAMKMLGVDNAHSVSSPSLPLNETIRDDEDRFRDRGRESRSGSPLFGSRNHARPRQPQVSTMQRGSQDGSGESFHGEPSPSSHASSRRGRSGSDVSGRSKSQPRYRDDLGSVGENCSIQNDFTAEESKSPWVPTSVPSSSRPSEEVVDHMSSERAAFVASGRFRSNSRSAVQSHFDPTPPMPVQINQANFIGNPPRPSPVTPYSANTTPPLYETSPNLSSMPTPTLVPPMSNLNSPRIQGLNAHRRIIDKSIISEPKFVSSTSNVPTVGLPPGASLSNGSTTPPIPPMNPRRRRQTTTQTFLSAFKGSDYHRHDQSPMPYSNPTTPNIEQSIFSDEEKRPPRPRQRLRKISSEGGNLNAKARQQLMNSSSPALPQYPRKQRAERESDGEPIGLLPRRSFKFGPVFDMNSEQPGIPVIETVAIVGNPAQTDTEKSARKPGRGRKKGKEYRKKRKTKKKEAEKRKSMEELEVSMEVNDRDIAASALIDLSRPQPQGNNHVPFIVRNINSFSTVRWHAMMQRGFAIHGTGNAEYMPEPGGFESNNLNQLPGSFGTGGSGLANMPTAMGENEMASPAGSMPHTDDFETYGFESHGIYFGGTNSGSAPSATSGPSAGYHEQPQQSAPFSPHYEPPQRQPHLSWQGTNMPLDAPAPRLDDEYRHSQNPAAYYPYPNYGYYPLIPTYIPMVAAYQPIAHSNGPVVDENRNRYENSNFAPNRQRGSEQEHQWPVARAIVHPGPNHIAQVSREELEPVSSYIIETFKSGKYADFCLVLNFSAGDGLPVSFPLHSMIAARSPHLKELMKVATVGVNQREIHVFAAGCFMHPFALAKALQHLYGTMLLGPDRLDNNLMVSVGYHRRDLNSAGVEKMNIALCYIASAAFLAESKILRRGMRLAKNEICWDNLEVILHFGTAVSHFMITPGTGVEAEQRSVYIGTALSRGTTPLPNINEESAMTDANMTDDAYKPSYSLNQELKDVCARQLVDEAFAFIVGNFPNEFQLDFHAHSSELPERFAGASLSKFGVREVSAVMFGSFAEANDYLFSTEEKILSAIFLTLPFKVLKKLFNAMRVKGVLTMNVAEDIVFERERRRIRIVRAIISKNDQPELVVLETDPIGWREEVITVTGSPDTALTIVKTWVGIEVPEVIEIMPRNETLRRASCPPFSQP</sequence>
<dbReference type="VEuPathDB" id="FungiDB:PADG_00363"/>
<organism evidence="2 3">
    <name type="scientific">Paracoccidioides brasiliensis</name>
    <dbReference type="NCBI Taxonomy" id="121759"/>
    <lineage>
        <taxon>Eukaryota</taxon>
        <taxon>Fungi</taxon>
        <taxon>Dikarya</taxon>
        <taxon>Ascomycota</taxon>
        <taxon>Pezizomycotina</taxon>
        <taxon>Eurotiomycetes</taxon>
        <taxon>Eurotiomycetidae</taxon>
        <taxon>Onygenales</taxon>
        <taxon>Ajellomycetaceae</taxon>
        <taxon>Paracoccidioides</taxon>
    </lineage>
</organism>
<feature type="region of interest" description="Disordered" evidence="1">
    <location>
        <begin position="459"/>
        <end position="553"/>
    </location>
</feature>
<feature type="region of interest" description="Disordered" evidence="1">
    <location>
        <begin position="866"/>
        <end position="1001"/>
    </location>
</feature>
<feature type="compositionally biased region" description="Polar residues" evidence="1">
    <location>
        <begin position="870"/>
        <end position="879"/>
    </location>
</feature>
<comment type="caution">
    <text evidence="2">The sequence shown here is derived from an EMBL/GenBank/DDBJ whole genome shotgun (WGS) entry which is preliminary data.</text>
</comment>
<feature type="compositionally biased region" description="Pro residues" evidence="1">
    <location>
        <begin position="274"/>
        <end position="285"/>
    </location>
</feature>
<feature type="compositionally biased region" description="Polar residues" evidence="1">
    <location>
        <begin position="730"/>
        <end position="741"/>
    </location>
</feature>
<dbReference type="VEuPathDB" id="FungiDB:PABG_01978"/>
<feature type="region of interest" description="Disordered" evidence="1">
    <location>
        <begin position="679"/>
        <end position="714"/>
    </location>
</feature>
<protein>
    <recommendedName>
        <fullName evidence="4">BTB domain-containing protein</fullName>
    </recommendedName>
</protein>
<feature type="region of interest" description="Disordered" evidence="1">
    <location>
        <begin position="1283"/>
        <end position="1324"/>
    </location>
</feature>
<feature type="compositionally biased region" description="Polar residues" evidence="1">
    <location>
        <begin position="915"/>
        <end position="928"/>
    </location>
</feature>
<feature type="compositionally biased region" description="Basic residues" evidence="1">
    <location>
        <begin position="1294"/>
        <end position="1314"/>
    </location>
</feature>
<name>A0A1D2JNY6_PARBR</name>
<feature type="compositionally biased region" description="Basic and acidic residues" evidence="1">
    <location>
        <begin position="769"/>
        <end position="795"/>
    </location>
</feature>
<evidence type="ECO:0000313" key="2">
    <source>
        <dbReference type="EMBL" id="ODH44893.1"/>
    </source>
</evidence>
<dbReference type="VEuPathDB" id="FungiDB:PABG_11459"/>
<gene>
    <name evidence="2" type="ORF">ACO22_00587</name>
</gene>
<feature type="compositionally biased region" description="Low complexity" evidence="1">
    <location>
        <begin position="987"/>
        <end position="999"/>
    </location>
</feature>
<feature type="region of interest" description="Disordered" evidence="1">
    <location>
        <begin position="1117"/>
        <end position="1253"/>
    </location>
</feature>
<feature type="compositionally biased region" description="Polar residues" evidence="1">
    <location>
        <begin position="485"/>
        <end position="494"/>
    </location>
</feature>
<feature type="compositionally biased region" description="Low complexity" evidence="1">
    <location>
        <begin position="756"/>
        <end position="765"/>
    </location>
</feature>
<feature type="compositionally biased region" description="Polar residues" evidence="1">
    <location>
        <begin position="309"/>
        <end position="326"/>
    </location>
</feature>
<feature type="compositionally biased region" description="Low complexity" evidence="1">
    <location>
        <begin position="1457"/>
        <end position="1470"/>
    </location>
</feature>
<feature type="compositionally biased region" description="Basic and acidic residues" evidence="1">
    <location>
        <begin position="882"/>
        <end position="898"/>
    </location>
</feature>
<feature type="region of interest" description="Disordered" evidence="1">
    <location>
        <begin position="1556"/>
        <end position="1577"/>
    </location>
</feature>
<feature type="compositionally biased region" description="Polar residues" evidence="1">
    <location>
        <begin position="1176"/>
        <end position="1191"/>
    </location>
</feature>
<feature type="region of interest" description="Disordered" evidence="1">
    <location>
        <begin position="1456"/>
        <end position="1513"/>
    </location>
</feature>
<accession>A0A1D2JNY6</accession>
<feature type="region of interest" description="Disordered" evidence="1">
    <location>
        <begin position="358"/>
        <end position="430"/>
    </location>
</feature>
<dbReference type="VEuPathDB" id="FungiDB:PADG_00362"/>
<evidence type="ECO:0000256" key="1">
    <source>
        <dbReference type="SAM" id="MobiDB-lite"/>
    </source>
</evidence>
<feature type="compositionally biased region" description="Basic and acidic residues" evidence="1">
    <location>
        <begin position="742"/>
        <end position="755"/>
    </location>
</feature>
<feature type="compositionally biased region" description="Polar residues" evidence="1">
    <location>
        <begin position="518"/>
        <end position="528"/>
    </location>
</feature>
<dbReference type="EMBL" id="LZYO01000012">
    <property type="protein sequence ID" value="ODH44893.1"/>
    <property type="molecule type" value="Genomic_DNA"/>
</dbReference>
<proteinExistence type="predicted"/>
<feature type="region of interest" description="Disordered" evidence="1">
    <location>
        <begin position="141"/>
        <end position="199"/>
    </location>
</feature>
<feature type="compositionally biased region" description="Basic and acidic residues" evidence="1">
    <location>
        <begin position="694"/>
        <end position="706"/>
    </location>
</feature>
<dbReference type="Proteomes" id="UP000242814">
    <property type="component" value="Unassembled WGS sequence"/>
</dbReference>
<reference evidence="2 3" key="1">
    <citation type="submission" date="2016-06" db="EMBL/GenBank/DDBJ databases">
        <authorList>
            <person name="Kjaerup R.B."/>
            <person name="Dalgaard T.S."/>
            <person name="Juul-Madsen H.R."/>
        </authorList>
    </citation>
    <scope>NUCLEOTIDE SEQUENCE [LARGE SCALE GENOMIC DNA]</scope>
    <source>
        <strain evidence="2 3">Pb300</strain>
    </source>
</reference>
<feature type="region of interest" description="Disordered" evidence="1">
    <location>
        <begin position="569"/>
        <end position="595"/>
    </location>
</feature>
<feature type="region of interest" description="Disordered" evidence="1">
    <location>
        <begin position="729"/>
        <end position="827"/>
    </location>
</feature>
<evidence type="ECO:0008006" key="4">
    <source>
        <dbReference type="Google" id="ProtNLM"/>
    </source>
</evidence>
<feature type="region of interest" description="Disordered" evidence="1">
    <location>
        <begin position="233"/>
        <end position="344"/>
    </location>
</feature>
<feature type="compositionally biased region" description="Basic residues" evidence="1">
    <location>
        <begin position="1"/>
        <end position="11"/>
    </location>
</feature>
<dbReference type="VEuPathDB" id="FungiDB:PABG_11460"/>
<feature type="region of interest" description="Disordered" evidence="1">
    <location>
        <begin position="1"/>
        <end position="23"/>
    </location>
</feature>
<feature type="compositionally biased region" description="Low complexity" evidence="1">
    <location>
        <begin position="335"/>
        <end position="344"/>
    </location>
</feature>